<protein>
    <submittedName>
        <fullName evidence="1">Retrovirus-related Pol polyprotein from transposon 17.6</fullName>
    </submittedName>
</protein>
<dbReference type="AlphaFoldDB" id="A0A0X3NJW4"/>
<organism evidence="1">
    <name type="scientific">Schistocephalus solidus</name>
    <name type="common">Tapeworm</name>
    <dbReference type="NCBI Taxonomy" id="70667"/>
    <lineage>
        <taxon>Eukaryota</taxon>
        <taxon>Metazoa</taxon>
        <taxon>Spiralia</taxon>
        <taxon>Lophotrochozoa</taxon>
        <taxon>Platyhelminthes</taxon>
        <taxon>Cestoda</taxon>
        <taxon>Eucestoda</taxon>
        <taxon>Diphyllobothriidea</taxon>
        <taxon>Diphyllobothriidae</taxon>
        <taxon>Schistocephalus</taxon>
    </lineage>
</organism>
<proteinExistence type="predicted"/>
<accession>A0A0X3NJW4</accession>
<sequence length="109" mass="12896">RRWHHFEGRKKEIDQYFETHAKTILHEDTTSRFTPVKKSADLYPRPYNSNPSLSLNGLDATMMAAIAGPYFPQLFQLNLITTLIIPLNPERLWQIPLRCRILRRWAQHP</sequence>
<gene>
    <name evidence="1" type="primary">POL3</name>
    <name evidence="1" type="ORF">TR165736</name>
</gene>
<feature type="non-terminal residue" evidence="1">
    <location>
        <position position="1"/>
    </location>
</feature>
<name>A0A0X3NJW4_SCHSO</name>
<dbReference type="EMBL" id="GEEE01022951">
    <property type="protein sequence ID" value="JAP40274.1"/>
    <property type="molecule type" value="Transcribed_RNA"/>
</dbReference>
<evidence type="ECO:0000313" key="1">
    <source>
        <dbReference type="EMBL" id="JAP40274.1"/>
    </source>
</evidence>
<reference evidence="1" key="1">
    <citation type="submission" date="2016-01" db="EMBL/GenBank/DDBJ databases">
        <title>Reference transcriptome for the parasite Schistocephalus solidus: insights into the molecular evolution of parasitism.</title>
        <authorList>
            <person name="Hebert F.O."/>
            <person name="Grambauer S."/>
            <person name="Barber I."/>
            <person name="Landry C.R."/>
            <person name="Aubin-Horth N."/>
        </authorList>
    </citation>
    <scope>NUCLEOTIDE SEQUENCE</scope>
</reference>